<evidence type="ECO:0000256" key="1">
    <source>
        <dbReference type="SAM" id="MobiDB-lite"/>
    </source>
</evidence>
<dbReference type="OMA" id="KHDSVKC"/>
<evidence type="ECO:0000313" key="3">
    <source>
        <dbReference type="Proteomes" id="UP000824469"/>
    </source>
</evidence>
<dbReference type="GO" id="GO:0009507">
    <property type="term" value="C:chloroplast"/>
    <property type="evidence" value="ECO:0007669"/>
    <property type="project" value="TreeGrafter"/>
</dbReference>
<dbReference type="PANTHER" id="PTHR37217:SF1">
    <property type="entry name" value="EXPRESSED PROTEIN"/>
    <property type="match status" value="1"/>
</dbReference>
<keyword evidence="3" id="KW-1185">Reference proteome</keyword>
<name>A0AA38LAH9_TAXCH</name>
<dbReference type="AlphaFoldDB" id="A0AA38LAH9"/>
<protein>
    <submittedName>
        <fullName evidence="2">Uncharacterized protein</fullName>
    </submittedName>
</protein>
<reference evidence="2 3" key="1">
    <citation type="journal article" date="2021" name="Nat. Plants">
        <title>The Taxus genome provides insights into paclitaxel biosynthesis.</title>
        <authorList>
            <person name="Xiong X."/>
            <person name="Gou J."/>
            <person name="Liao Q."/>
            <person name="Li Y."/>
            <person name="Zhou Q."/>
            <person name="Bi G."/>
            <person name="Li C."/>
            <person name="Du R."/>
            <person name="Wang X."/>
            <person name="Sun T."/>
            <person name="Guo L."/>
            <person name="Liang H."/>
            <person name="Lu P."/>
            <person name="Wu Y."/>
            <person name="Zhang Z."/>
            <person name="Ro D.K."/>
            <person name="Shang Y."/>
            <person name="Huang S."/>
            <person name="Yan J."/>
        </authorList>
    </citation>
    <scope>NUCLEOTIDE SEQUENCE [LARGE SCALE GENOMIC DNA]</scope>
    <source>
        <strain evidence="2">Ta-2019</strain>
    </source>
</reference>
<proteinExistence type="predicted"/>
<feature type="region of interest" description="Disordered" evidence="1">
    <location>
        <begin position="1"/>
        <end position="35"/>
    </location>
</feature>
<accession>A0AA38LAH9</accession>
<comment type="caution">
    <text evidence="2">The sequence shown here is derived from an EMBL/GenBank/DDBJ whole genome shotgun (WGS) entry which is preliminary data.</text>
</comment>
<feature type="non-terminal residue" evidence="2">
    <location>
        <position position="1"/>
    </location>
</feature>
<feature type="compositionally biased region" description="Basic residues" evidence="1">
    <location>
        <begin position="19"/>
        <end position="28"/>
    </location>
</feature>
<dbReference type="Proteomes" id="UP000824469">
    <property type="component" value="Unassembled WGS sequence"/>
</dbReference>
<organism evidence="2 3">
    <name type="scientific">Taxus chinensis</name>
    <name type="common">Chinese yew</name>
    <name type="synonym">Taxus wallichiana var. chinensis</name>
    <dbReference type="NCBI Taxonomy" id="29808"/>
    <lineage>
        <taxon>Eukaryota</taxon>
        <taxon>Viridiplantae</taxon>
        <taxon>Streptophyta</taxon>
        <taxon>Embryophyta</taxon>
        <taxon>Tracheophyta</taxon>
        <taxon>Spermatophyta</taxon>
        <taxon>Pinopsida</taxon>
        <taxon>Pinidae</taxon>
        <taxon>Conifers II</taxon>
        <taxon>Cupressales</taxon>
        <taxon>Taxaceae</taxon>
        <taxon>Taxus</taxon>
    </lineage>
</organism>
<gene>
    <name evidence="2" type="ORF">KI387_022179</name>
</gene>
<dbReference type="SUPFAM" id="SSF53335">
    <property type="entry name" value="S-adenosyl-L-methionine-dependent methyltransferases"/>
    <property type="match status" value="1"/>
</dbReference>
<dbReference type="EMBL" id="JAHRHJ020000005">
    <property type="protein sequence ID" value="KAH9313552.1"/>
    <property type="molecule type" value="Genomic_DNA"/>
</dbReference>
<dbReference type="InterPro" id="IPR029063">
    <property type="entry name" value="SAM-dependent_MTases_sf"/>
</dbReference>
<evidence type="ECO:0000313" key="2">
    <source>
        <dbReference type="EMBL" id="KAH9313552.1"/>
    </source>
</evidence>
<dbReference type="Gene3D" id="3.40.50.150">
    <property type="entry name" value="Vaccinia Virus protein VP39"/>
    <property type="match status" value="1"/>
</dbReference>
<feature type="non-terminal residue" evidence="2">
    <location>
        <position position="227"/>
    </location>
</feature>
<sequence>PKSTAPNSANLKTPIPRAAKPKSTKSKSRPPTANTNLSVSAEFLDTQDWSFLNQSFSWSNENMATVVAAAQLEEDSKVVVCMGTEQFVNYLASVSPSTALSVLHYSLIGLADVKEQHDNVRCRQGDIVGMPSSWGTLDVVFINYLPALICPIPQMFQTLVKRCAPGARVIISDTQGRAQLNVNKQSYPDVITGDLPDKVELEKLLQGHPLQLVSFRDEPDFYFAVLK</sequence>
<dbReference type="PANTHER" id="PTHR37217">
    <property type="entry name" value="EXPRESSED PROTEIN"/>
    <property type="match status" value="1"/>
</dbReference>
<feature type="compositionally biased region" description="Polar residues" evidence="1">
    <location>
        <begin position="1"/>
        <end position="11"/>
    </location>
</feature>